<dbReference type="Gene3D" id="3.40.980.10">
    <property type="entry name" value="MoaB/Mog-like domain"/>
    <property type="match status" value="1"/>
</dbReference>
<dbReference type="InterPro" id="IPR008136">
    <property type="entry name" value="CinA_C"/>
</dbReference>
<protein>
    <recommendedName>
        <fullName evidence="4">MoaB/Mog domain-containing protein</fullName>
    </recommendedName>
</protein>
<dbReference type="InterPro" id="IPR036425">
    <property type="entry name" value="MoaB/Mog-like_dom_sf"/>
</dbReference>
<dbReference type="InterPro" id="IPR036653">
    <property type="entry name" value="CinA-like_C"/>
</dbReference>
<dbReference type="SUPFAM" id="SSF142433">
    <property type="entry name" value="CinA-like"/>
    <property type="match status" value="1"/>
</dbReference>
<dbReference type="PANTHER" id="PTHR13939:SF0">
    <property type="entry name" value="NMN AMIDOHYDROLASE-LIKE PROTEIN YFAY"/>
    <property type="match status" value="1"/>
</dbReference>
<organism evidence="3">
    <name type="scientific">marine metagenome</name>
    <dbReference type="NCBI Taxonomy" id="408172"/>
    <lineage>
        <taxon>unclassified sequences</taxon>
        <taxon>metagenomes</taxon>
        <taxon>ecological metagenomes</taxon>
    </lineage>
</organism>
<evidence type="ECO:0008006" key="4">
    <source>
        <dbReference type="Google" id="ProtNLM"/>
    </source>
</evidence>
<dbReference type="AlphaFoldDB" id="A0A382ZF87"/>
<evidence type="ECO:0000313" key="3">
    <source>
        <dbReference type="EMBL" id="SVD94073.1"/>
    </source>
</evidence>
<name>A0A382ZF87_9ZZZZ</name>
<accession>A0A382ZF87</accession>
<evidence type="ECO:0000259" key="1">
    <source>
        <dbReference type="Pfam" id="PF00994"/>
    </source>
</evidence>
<sequence>PDDERRLEEAFSELCERAELVIISGGLGPTADDLTIGTLARALGRGVTRDETARENMRQKALKRVASEAEIPGNFYKQAEVVEGALVLQNPVGLAPASVVKTKRGLVAALPGVPFELRAIFSESLAEELTGQFNLSAPRILRAKIMGRPESWVEDRVQQLAIDREKLEYGISARPGELLLKFISHQEDQHSLLDDARRLLESEFKNDIFFLPEGLKEASGGPLDISLAGRVHALLVASGASVATAESCTGGLIAKRLT</sequence>
<dbReference type="InterPro" id="IPR001453">
    <property type="entry name" value="MoaB/Mog_dom"/>
</dbReference>
<evidence type="ECO:0000259" key="2">
    <source>
        <dbReference type="Pfam" id="PF02464"/>
    </source>
</evidence>
<feature type="domain" description="MoaB/Mog" evidence="1">
    <location>
        <begin position="1"/>
        <end position="129"/>
    </location>
</feature>
<proteinExistence type="predicted"/>
<dbReference type="Pfam" id="PF02464">
    <property type="entry name" value="CinA"/>
    <property type="match status" value="1"/>
</dbReference>
<feature type="non-terminal residue" evidence="3">
    <location>
        <position position="258"/>
    </location>
</feature>
<dbReference type="PANTHER" id="PTHR13939">
    <property type="entry name" value="NICOTINAMIDE-NUCLEOTIDE AMIDOHYDROLASE PNCC"/>
    <property type="match status" value="1"/>
</dbReference>
<dbReference type="EMBL" id="UINC01183350">
    <property type="protein sequence ID" value="SVD94073.1"/>
    <property type="molecule type" value="Genomic_DNA"/>
</dbReference>
<dbReference type="Pfam" id="PF00994">
    <property type="entry name" value="MoCF_biosynth"/>
    <property type="match status" value="1"/>
</dbReference>
<dbReference type="Gene3D" id="3.90.950.20">
    <property type="entry name" value="CinA-like"/>
    <property type="match status" value="1"/>
</dbReference>
<dbReference type="SUPFAM" id="SSF53218">
    <property type="entry name" value="Molybdenum cofactor biosynthesis proteins"/>
    <property type="match status" value="1"/>
</dbReference>
<reference evidence="3" key="1">
    <citation type="submission" date="2018-05" db="EMBL/GenBank/DDBJ databases">
        <authorList>
            <person name="Lanie J.A."/>
            <person name="Ng W.-L."/>
            <person name="Kazmierczak K.M."/>
            <person name="Andrzejewski T.M."/>
            <person name="Davidsen T.M."/>
            <person name="Wayne K.J."/>
            <person name="Tettelin H."/>
            <person name="Glass J.I."/>
            <person name="Rusch D."/>
            <person name="Podicherti R."/>
            <person name="Tsui H.-C.T."/>
            <person name="Winkler M.E."/>
        </authorList>
    </citation>
    <scope>NUCLEOTIDE SEQUENCE</scope>
</reference>
<feature type="domain" description="CinA C-terminal" evidence="2">
    <location>
        <begin position="226"/>
        <end position="258"/>
    </location>
</feature>
<gene>
    <name evidence="3" type="ORF">METZ01_LOCUS446927</name>
</gene>
<feature type="non-terminal residue" evidence="3">
    <location>
        <position position="1"/>
    </location>
</feature>
<dbReference type="InterPro" id="IPR050101">
    <property type="entry name" value="CinA"/>
</dbReference>